<keyword evidence="8" id="KW-0175">Coiled coil</keyword>
<evidence type="ECO:0000256" key="4">
    <source>
        <dbReference type="ARBA" id="ARBA00022803"/>
    </source>
</evidence>
<dbReference type="Proteomes" id="UP001210925">
    <property type="component" value="Unassembled WGS sequence"/>
</dbReference>
<dbReference type="SUPFAM" id="SSF48452">
    <property type="entry name" value="TPR-like"/>
    <property type="match status" value="2"/>
</dbReference>
<evidence type="ECO:0000256" key="6">
    <source>
        <dbReference type="ARBA" id="ARBA00023273"/>
    </source>
</evidence>
<dbReference type="Gene3D" id="2.130.10.10">
    <property type="entry name" value="YVTN repeat-like/Quinoprotein amine dehydrogenase"/>
    <property type="match status" value="1"/>
</dbReference>
<gene>
    <name evidence="13" type="ORF">HK103_002630</name>
</gene>
<keyword evidence="2 7" id="KW-0853">WD repeat</keyword>
<accession>A0AAD5UMQ5</accession>
<dbReference type="InterPro" id="IPR056156">
    <property type="entry name" value="TPR_IF140_C"/>
</dbReference>
<evidence type="ECO:0000259" key="11">
    <source>
        <dbReference type="Pfam" id="PF24760"/>
    </source>
</evidence>
<dbReference type="GO" id="GO:0030991">
    <property type="term" value="C:intraciliary transport particle A"/>
    <property type="evidence" value="ECO:0007669"/>
    <property type="project" value="TreeGrafter"/>
</dbReference>
<dbReference type="PROSITE" id="PS50294">
    <property type="entry name" value="WD_REPEATS_REGION"/>
    <property type="match status" value="1"/>
</dbReference>
<keyword evidence="3" id="KW-0677">Repeat</keyword>
<keyword evidence="5" id="KW-0969">Cilium</keyword>
<dbReference type="InterPro" id="IPR056155">
    <property type="entry name" value="Beta-prop_IFT140_2nd"/>
</dbReference>
<dbReference type="GO" id="GO:0036064">
    <property type="term" value="C:ciliary basal body"/>
    <property type="evidence" value="ECO:0007669"/>
    <property type="project" value="TreeGrafter"/>
</dbReference>
<evidence type="ECO:0000256" key="7">
    <source>
        <dbReference type="PROSITE-ProRule" id="PRU00221"/>
    </source>
</evidence>
<dbReference type="PROSITE" id="PS50082">
    <property type="entry name" value="WD_REPEATS_2"/>
    <property type="match status" value="1"/>
</dbReference>
<evidence type="ECO:0000256" key="2">
    <source>
        <dbReference type="ARBA" id="ARBA00022574"/>
    </source>
</evidence>
<protein>
    <submittedName>
        <fullName evidence="13">Uncharacterized protein</fullName>
    </submittedName>
</protein>
<dbReference type="InterPro" id="IPR011990">
    <property type="entry name" value="TPR-like_helical_dom_sf"/>
</dbReference>
<dbReference type="Pfam" id="PF24762">
    <property type="entry name" value="TPR_IF140-IFT172"/>
    <property type="match status" value="1"/>
</dbReference>
<dbReference type="InterPro" id="IPR001680">
    <property type="entry name" value="WD40_rpt"/>
</dbReference>
<dbReference type="InterPro" id="IPR056168">
    <property type="entry name" value="TPR_IF140/IFT172/WDR19"/>
</dbReference>
<feature type="coiled-coil region" evidence="8">
    <location>
        <begin position="1089"/>
        <end position="1119"/>
    </location>
</feature>
<sequence>MWVGQHSEGEVSAVAIHPVLPIIAASSSKDGSVAIYDDDLVSSQALQGKKDLSVTNLKWHPTRKFLAITWKNGIVGLWCLEGEPSFREGIVHDTTITCLEWSPGGNRLITGDEEGGVVVWKIDGRGKLSTMSQYRLRGSIDHIVFKPTKKARDSRNKEKDCPPFFIGVEQGIIFFADDIGHCMECVSLNSRINLLYYHDGRDLLLVLNDEMILSHFVQDNDGKLTLETSQIKLGGAMNTNGKELASQWIDTDLLAFIVNKLPPRIWDSANEETIVLDRPGNSENTLLVRKSNGMQVLAEHVLLSAAFGTDVQVCQTGTQSLALESCKNAPRKIEHLQVTGKIRGISLFKESLAVWTGKVVEAYSIDGVKPQAIGTVECGSSYFGINNQFVFTANQNVLTIMNLQSSFKSDIVLPAADGDIFGLCCTADNVILCTTTHLLKIFEVNQKDNKLLSTHSLEEHFSENTQSLIMKPNVDGTLIAFAAICWDTKDPRYVQCQIHVQSATISTLKITPKDSKPINQIISFFVTSKELIFKDIQPIQNSTDTLVAVSLPYQQKDFKAELENFTKQLVKEYAGINTEDEVIVRTITEFCFHLAVGDLDEAVKVVKLIRNNAVWENMASVCIKTRRTNLAQLCLRKLKNAKALRTVSNLKRANDYNSISAYYAIHLGMYDDAKDIWAETKNYYDLNLFYQATGKWEQALEIAASKDRQSLPSTYYNFAKYLEETNDFTGAIAAYEKSNASKADIPRMMLKHHEDIPAYIDSTNEPEIKRWWAQNAESHGDFATALKYYEVIGDVFAIVRVHCLSGNIKQAMQISDLNPKNHAAAYYIAREFEQENKFDDAIVYYSRAKCFSNAIRIAKENKIEKQLMQLALQSTPVHMNDVAKYYEGIGNLDNAITLYSKSGNIKKAIDLCFKTKNVFLLESIASSLDPEKDGDLLQATSAFLSENNSNEVALKLLLVGHKYKEVLDICETQNVQLTEDFLSRVDTSGIPDGESKEINLRIANICFTQANYQGGDRLKAMGSLLKSGDKDRIITFATVSKHPEIFVIAANYLQSLNWINDTSIMRVIIQFYTKAKAYLTLSRFYESCAQIEIDEYQNYEKALSALNEAEKALAKDKSNPPLNVLKHKQALVSMFLDAHKAAAAHNIDECEQICAQLLNQEDIDVVIRIGDIFGLLIETSYSHGDLKKAAELLHRLRMRLSSNMNVEYYVDPLIVKALVKEEQHENESIEENF</sequence>
<dbReference type="PANTHER" id="PTHR15722:SF7">
    <property type="entry name" value="INTRAFLAGELLAR TRANSPORT PROTEIN 140 HOMOLOG"/>
    <property type="match status" value="1"/>
</dbReference>
<feature type="domain" description="IF140 C-terminal TPR" evidence="11">
    <location>
        <begin position="1081"/>
        <end position="1197"/>
    </location>
</feature>
<keyword evidence="14" id="KW-1185">Reference proteome</keyword>
<dbReference type="GO" id="GO:0035721">
    <property type="term" value="P:intraciliary retrograde transport"/>
    <property type="evidence" value="ECO:0007669"/>
    <property type="project" value="TreeGrafter"/>
</dbReference>
<dbReference type="PANTHER" id="PTHR15722">
    <property type="entry name" value="IFT140/172-RELATED"/>
    <property type="match status" value="1"/>
</dbReference>
<proteinExistence type="predicted"/>
<comment type="subcellular location">
    <subcellularLocation>
        <location evidence="1">Cell projection</location>
        <location evidence="1">Cilium</location>
    </subcellularLocation>
</comment>
<evidence type="ECO:0000259" key="9">
    <source>
        <dbReference type="Pfam" id="PF23383"/>
    </source>
</evidence>
<feature type="repeat" description="WD" evidence="7">
    <location>
        <begin position="92"/>
        <end position="130"/>
    </location>
</feature>
<evidence type="ECO:0000256" key="8">
    <source>
        <dbReference type="SAM" id="Coils"/>
    </source>
</evidence>
<dbReference type="AlphaFoldDB" id="A0AAD5UMQ5"/>
<dbReference type="GO" id="GO:0005930">
    <property type="term" value="C:axoneme"/>
    <property type="evidence" value="ECO:0007669"/>
    <property type="project" value="TreeGrafter"/>
</dbReference>
<dbReference type="InterPro" id="IPR036322">
    <property type="entry name" value="WD40_repeat_dom_sf"/>
</dbReference>
<keyword evidence="6" id="KW-0966">Cell projection</keyword>
<dbReference type="Pfam" id="PF23385">
    <property type="entry name" value="Beta-prop_IFT140_2nd"/>
    <property type="match status" value="1"/>
</dbReference>
<feature type="domain" description="IFT140 second beta-propeller" evidence="10">
    <location>
        <begin position="310"/>
        <end position="482"/>
    </location>
</feature>
<dbReference type="SMART" id="SM00320">
    <property type="entry name" value="WD40"/>
    <property type="match status" value="3"/>
</dbReference>
<keyword evidence="4" id="KW-0802">TPR repeat</keyword>
<dbReference type="InterPro" id="IPR015943">
    <property type="entry name" value="WD40/YVTN_repeat-like_dom_sf"/>
</dbReference>
<dbReference type="InterPro" id="IPR056154">
    <property type="entry name" value="Beta-prop_IFT140_1st"/>
</dbReference>
<comment type="caution">
    <text evidence="13">The sequence shown here is derived from an EMBL/GenBank/DDBJ whole genome shotgun (WGS) entry which is preliminary data.</text>
</comment>
<feature type="domain" description="IFT140 first beta-propeller" evidence="9">
    <location>
        <begin position="161"/>
        <end position="278"/>
    </location>
</feature>
<dbReference type="SUPFAM" id="SSF50978">
    <property type="entry name" value="WD40 repeat-like"/>
    <property type="match status" value="1"/>
</dbReference>
<feature type="domain" description="IFT140 first beta-propeller" evidence="9">
    <location>
        <begin position="14"/>
        <end position="156"/>
    </location>
</feature>
<evidence type="ECO:0000259" key="12">
    <source>
        <dbReference type="Pfam" id="PF24762"/>
    </source>
</evidence>
<evidence type="ECO:0000256" key="3">
    <source>
        <dbReference type="ARBA" id="ARBA00022737"/>
    </source>
</evidence>
<evidence type="ECO:0000256" key="5">
    <source>
        <dbReference type="ARBA" id="ARBA00023069"/>
    </source>
</evidence>
<feature type="domain" description="IF140/IFT172/WDR19 TPR" evidence="12">
    <location>
        <begin position="597"/>
        <end position="1071"/>
    </location>
</feature>
<evidence type="ECO:0000256" key="1">
    <source>
        <dbReference type="ARBA" id="ARBA00004138"/>
    </source>
</evidence>
<name>A0AAD5UMQ5_9FUNG</name>
<dbReference type="Gene3D" id="1.25.40.10">
    <property type="entry name" value="Tetratricopeptide repeat domain"/>
    <property type="match status" value="1"/>
</dbReference>
<evidence type="ECO:0000313" key="13">
    <source>
        <dbReference type="EMBL" id="KAJ3262217.1"/>
    </source>
</evidence>
<dbReference type="Pfam" id="PF23383">
    <property type="entry name" value="Beta-prop_IFT140_1st"/>
    <property type="match status" value="2"/>
</dbReference>
<dbReference type="EMBL" id="JADGKB010000002">
    <property type="protein sequence ID" value="KAJ3262217.1"/>
    <property type="molecule type" value="Genomic_DNA"/>
</dbReference>
<reference evidence="13" key="1">
    <citation type="submission" date="2020-05" db="EMBL/GenBank/DDBJ databases">
        <title>Phylogenomic resolution of chytrid fungi.</title>
        <authorList>
            <person name="Stajich J.E."/>
            <person name="Amses K."/>
            <person name="Simmons R."/>
            <person name="Seto K."/>
            <person name="Myers J."/>
            <person name="Bonds A."/>
            <person name="Quandt C.A."/>
            <person name="Barry K."/>
            <person name="Liu P."/>
            <person name="Grigoriev I."/>
            <person name="Longcore J.E."/>
            <person name="James T.Y."/>
        </authorList>
    </citation>
    <scope>NUCLEOTIDE SEQUENCE</scope>
    <source>
        <strain evidence="13">PLAUS21</strain>
    </source>
</reference>
<dbReference type="Gene3D" id="1.25.40.470">
    <property type="match status" value="1"/>
</dbReference>
<evidence type="ECO:0000313" key="14">
    <source>
        <dbReference type="Proteomes" id="UP001210925"/>
    </source>
</evidence>
<dbReference type="Pfam" id="PF24760">
    <property type="entry name" value="TPR_IF140_C"/>
    <property type="match status" value="1"/>
</dbReference>
<evidence type="ECO:0000259" key="10">
    <source>
        <dbReference type="Pfam" id="PF23385"/>
    </source>
</evidence>
<organism evidence="13 14">
    <name type="scientific">Boothiomyces macroporosus</name>
    <dbReference type="NCBI Taxonomy" id="261099"/>
    <lineage>
        <taxon>Eukaryota</taxon>
        <taxon>Fungi</taxon>
        <taxon>Fungi incertae sedis</taxon>
        <taxon>Chytridiomycota</taxon>
        <taxon>Chytridiomycota incertae sedis</taxon>
        <taxon>Chytridiomycetes</taxon>
        <taxon>Rhizophydiales</taxon>
        <taxon>Terramycetaceae</taxon>
        <taxon>Boothiomyces</taxon>
    </lineage>
</organism>